<dbReference type="RefSeq" id="WP_082402628.1">
    <property type="nucleotide sequence ID" value="NZ_AZFZ01000033.1"/>
</dbReference>
<evidence type="ECO:0000256" key="2">
    <source>
        <dbReference type="SAM" id="Phobius"/>
    </source>
</evidence>
<organism evidence="3 4">
    <name type="scientific">Lentilactobacillus parafarraginis DSM 18390 = JCM 14109</name>
    <dbReference type="NCBI Taxonomy" id="1423786"/>
    <lineage>
        <taxon>Bacteria</taxon>
        <taxon>Bacillati</taxon>
        <taxon>Bacillota</taxon>
        <taxon>Bacilli</taxon>
        <taxon>Lactobacillales</taxon>
        <taxon>Lactobacillaceae</taxon>
        <taxon>Lentilactobacillus</taxon>
    </lineage>
</organism>
<sequence length="85" mass="9646">MKIKMGLIMILMVAILAGGFYLTQDETWSSLTFIGTWIGVIIAMHILITPIVISIVRARDRKRAELEAQQNQRQHHDASPSRDND</sequence>
<comment type="caution">
    <text evidence="3">The sequence shown here is derived from an EMBL/GenBank/DDBJ whole genome shotgun (WGS) entry which is preliminary data.</text>
</comment>
<dbReference type="PATRIC" id="fig|1423786.4.peg.1643"/>
<reference evidence="3 4" key="1">
    <citation type="journal article" date="2015" name="Genome Announc.">
        <title>Expanding the biotechnology potential of lactobacilli through comparative genomics of 213 strains and associated genera.</title>
        <authorList>
            <person name="Sun Z."/>
            <person name="Harris H.M."/>
            <person name="McCann A."/>
            <person name="Guo C."/>
            <person name="Argimon S."/>
            <person name="Zhang W."/>
            <person name="Yang X."/>
            <person name="Jeffery I.B."/>
            <person name="Cooney J.C."/>
            <person name="Kagawa T.F."/>
            <person name="Liu W."/>
            <person name="Song Y."/>
            <person name="Salvetti E."/>
            <person name="Wrobel A."/>
            <person name="Rasinkangas P."/>
            <person name="Parkhill J."/>
            <person name="Rea M.C."/>
            <person name="O'Sullivan O."/>
            <person name="Ritari J."/>
            <person name="Douillard F.P."/>
            <person name="Paul Ross R."/>
            <person name="Yang R."/>
            <person name="Briner A.E."/>
            <person name="Felis G.E."/>
            <person name="de Vos W.M."/>
            <person name="Barrangou R."/>
            <person name="Klaenhammer T.R."/>
            <person name="Caufield P.W."/>
            <person name="Cui Y."/>
            <person name="Zhang H."/>
            <person name="O'Toole P.W."/>
        </authorList>
    </citation>
    <scope>NUCLEOTIDE SEQUENCE [LARGE SCALE GENOMIC DNA]</scope>
    <source>
        <strain evidence="3 4">DSM 18390</strain>
    </source>
</reference>
<gene>
    <name evidence="3" type="ORF">FD47_GL001539</name>
</gene>
<feature type="region of interest" description="Disordered" evidence="1">
    <location>
        <begin position="66"/>
        <end position="85"/>
    </location>
</feature>
<evidence type="ECO:0000313" key="4">
    <source>
        <dbReference type="Proteomes" id="UP000051010"/>
    </source>
</evidence>
<feature type="compositionally biased region" description="Basic and acidic residues" evidence="1">
    <location>
        <begin position="74"/>
        <end position="85"/>
    </location>
</feature>
<name>A0A0R1YLP0_9LACO</name>
<proteinExistence type="predicted"/>
<keyword evidence="2" id="KW-0812">Transmembrane</keyword>
<dbReference type="Proteomes" id="UP000051010">
    <property type="component" value="Unassembled WGS sequence"/>
</dbReference>
<feature type="transmembrane region" description="Helical" evidence="2">
    <location>
        <begin position="5"/>
        <end position="22"/>
    </location>
</feature>
<evidence type="ECO:0000313" key="3">
    <source>
        <dbReference type="EMBL" id="KRM43518.1"/>
    </source>
</evidence>
<dbReference type="EMBL" id="AZFZ01000033">
    <property type="protein sequence ID" value="KRM43518.1"/>
    <property type="molecule type" value="Genomic_DNA"/>
</dbReference>
<evidence type="ECO:0000256" key="1">
    <source>
        <dbReference type="SAM" id="MobiDB-lite"/>
    </source>
</evidence>
<keyword evidence="2" id="KW-0472">Membrane</keyword>
<accession>A0A0R1YLP0</accession>
<keyword evidence="2" id="KW-1133">Transmembrane helix</keyword>
<feature type="transmembrane region" description="Helical" evidence="2">
    <location>
        <begin position="34"/>
        <end position="56"/>
    </location>
</feature>
<protein>
    <submittedName>
        <fullName evidence="3">Uncharacterized protein</fullName>
    </submittedName>
</protein>
<dbReference type="AlphaFoldDB" id="A0A0R1YLP0"/>